<dbReference type="Proteomes" id="UP000240493">
    <property type="component" value="Unassembled WGS sequence"/>
</dbReference>
<feature type="transmembrane region" description="Helical" evidence="1">
    <location>
        <begin position="160"/>
        <end position="179"/>
    </location>
</feature>
<evidence type="ECO:0000256" key="1">
    <source>
        <dbReference type="SAM" id="Phobius"/>
    </source>
</evidence>
<keyword evidence="3" id="KW-1185">Reference proteome</keyword>
<protein>
    <submittedName>
        <fullName evidence="2">Uncharacterized protein</fullName>
    </submittedName>
</protein>
<keyword evidence="1" id="KW-1133">Transmembrane helix</keyword>
<organism evidence="2 3">
    <name type="scientific">Trichoderma asperellum (strain ATCC 204424 / CBS 433.97 / NBRC 101777)</name>
    <dbReference type="NCBI Taxonomy" id="1042311"/>
    <lineage>
        <taxon>Eukaryota</taxon>
        <taxon>Fungi</taxon>
        <taxon>Dikarya</taxon>
        <taxon>Ascomycota</taxon>
        <taxon>Pezizomycotina</taxon>
        <taxon>Sordariomycetes</taxon>
        <taxon>Hypocreomycetidae</taxon>
        <taxon>Hypocreales</taxon>
        <taxon>Hypocreaceae</taxon>
        <taxon>Trichoderma</taxon>
    </lineage>
</organism>
<accession>A0A2T3YVU6</accession>
<dbReference type="AlphaFoldDB" id="A0A2T3YVU6"/>
<evidence type="ECO:0000313" key="2">
    <source>
        <dbReference type="EMBL" id="PTB36698.1"/>
    </source>
</evidence>
<gene>
    <name evidence="2" type="ORF">M441DRAFT_72772</name>
</gene>
<keyword evidence="1" id="KW-0472">Membrane</keyword>
<dbReference type="EMBL" id="KZ679269">
    <property type="protein sequence ID" value="PTB36698.1"/>
    <property type="molecule type" value="Genomic_DNA"/>
</dbReference>
<keyword evidence="1" id="KW-0812">Transmembrane</keyword>
<proteinExistence type="predicted"/>
<reference evidence="2 3" key="1">
    <citation type="submission" date="2016-07" db="EMBL/GenBank/DDBJ databases">
        <title>Multiple horizontal gene transfer events from other fungi enriched the ability of initially mycotrophic Trichoderma (Ascomycota) to feed on dead plant biomass.</title>
        <authorList>
            <consortium name="DOE Joint Genome Institute"/>
            <person name="Aerts A."/>
            <person name="Atanasova L."/>
            <person name="Chenthamara K."/>
            <person name="Zhang J."/>
            <person name="Grujic M."/>
            <person name="Henrissat B."/>
            <person name="Kuo A."/>
            <person name="Salamov A."/>
            <person name="Lipzen A."/>
            <person name="Labutti K."/>
            <person name="Barry K."/>
            <person name="Miao Y."/>
            <person name="Rahimi M.J."/>
            <person name="Shen Q."/>
            <person name="Grigoriev I.V."/>
            <person name="Kubicek C.P."/>
            <person name="Druzhinina I.S."/>
        </authorList>
    </citation>
    <scope>NUCLEOTIDE SEQUENCE [LARGE SCALE GENOMIC DNA]</scope>
    <source>
        <strain evidence="2 3">CBS 433.97</strain>
    </source>
</reference>
<name>A0A2T3YVU6_TRIA4</name>
<sequence>MGSLCFSRLTPPHGGVSITYKLATSLSKGEILESGQLQFLPHRLNACSKIEEMQISLCHGKSGAPGFWQMNLVASSREEDPMGPARARVETWSRSSPQIEPWASEMLWFLFWRRLNSINEESKAPCNRSATATYDLRDILGLGNSRLNPPANILRAITKFAFFSCTIIVACCILIGHGMGSCSSM</sequence>
<evidence type="ECO:0000313" key="3">
    <source>
        <dbReference type="Proteomes" id="UP000240493"/>
    </source>
</evidence>